<protein>
    <submittedName>
        <fullName evidence="1">Uncharacterized protein</fullName>
    </submittedName>
</protein>
<dbReference type="Proteomes" id="UP001190700">
    <property type="component" value="Unassembled WGS sequence"/>
</dbReference>
<gene>
    <name evidence="1" type="ORF">CYMTET_42759</name>
</gene>
<evidence type="ECO:0000313" key="2">
    <source>
        <dbReference type="Proteomes" id="UP001190700"/>
    </source>
</evidence>
<sequence>MDRVSFAEHFIKQYPGKQQVDLSVEIDVPGTWFNKMSPAEKRKQFKCVAVEFDALKPFAGGNPARNHHPAIRFQVLSDVEEDPNHEGYWIKLVTWNRFRHNTFKDDRASEARYILSAASTTQDSGSE</sequence>
<keyword evidence="2" id="KW-1185">Reference proteome</keyword>
<proteinExistence type="predicted"/>
<organism evidence="1 2">
    <name type="scientific">Cymbomonas tetramitiformis</name>
    <dbReference type="NCBI Taxonomy" id="36881"/>
    <lineage>
        <taxon>Eukaryota</taxon>
        <taxon>Viridiplantae</taxon>
        <taxon>Chlorophyta</taxon>
        <taxon>Pyramimonadophyceae</taxon>
        <taxon>Pyramimonadales</taxon>
        <taxon>Pyramimonadaceae</taxon>
        <taxon>Cymbomonas</taxon>
    </lineage>
</organism>
<reference evidence="1 2" key="1">
    <citation type="journal article" date="2015" name="Genome Biol. Evol.">
        <title>Comparative Genomics of a Bacterivorous Green Alga Reveals Evolutionary Causalities and Consequences of Phago-Mixotrophic Mode of Nutrition.</title>
        <authorList>
            <person name="Burns J.A."/>
            <person name="Paasch A."/>
            <person name="Narechania A."/>
            <person name="Kim E."/>
        </authorList>
    </citation>
    <scope>NUCLEOTIDE SEQUENCE [LARGE SCALE GENOMIC DNA]</scope>
    <source>
        <strain evidence="1 2">PLY_AMNH</strain>
    </source>
</reference>
<comment type="caution">
    <text evidence="1">The sequence shown here is derived from an EMBL/GenBank/DDBJ whole genome shotgun (WGS) entry which is preliminary data.</text>
</comment>
<accession>A0AAE0F2B6</accession>
<evidence type="ECO:0000313" key="1">
    <source>
        <dbReference type="EMBL" id="KAK3247750.1"/>
    </source>
</evidence>
<dbReference type="AlphaFoldDB" id="A0AAE0F2B6"/>
<dbReference type="EMBL" id="LGRX02028687">
    <property type="protein sequence ID" value="KAK3247750.1"/>
    <property type="molecule type" value="Genomic_DNA"/>
</dbReference>
<name>A0AAE0F2B6_9CHLO</name>